<dbReference type="Proteomes" id="UP001230504">
    <property type="component" value="Unassembled WGS sequence"/>
</dbReference>
<evidence type="ECO:0000313" key="2">
    <source>
        <dbReference type="Proteomes" id="UP001230504"/>
    </source>
</evidence>
<proteinExistence type="predicted"/>
<reference evidence="1" key="1">
    <citation type="submission" date="2021-06" db="EMBL/GenBank/DDBJ databases">
        <title>Comparative genomics, transcriptomics and evolutionary studies reveal genomic signatures of adaptation to plant cell wall in hemibiotrophic fungi.</title>
        <authorList>
            <consortium name="DOE Joint Genome Institute"/>
            <person name="Baroncelli R."/>
            <person name="Diaz J.F."/>
            <person name="Benocci T."/>
            <person name="Peng M."/>
            <person name="Battaglia E."/>
            <person name="Haridas S."/>
            <person name="Andreopoulos W."/>
            <person name="Labutti K."/>
            <person name="Pangilinan J."/>
            <person name="Floch G.L."/>
            <person name="Makela M.R."/>
            <person name="Henrissat B."/>
            <person name="Grigoriev I.V."/>
            <person name="Crouch J.A."/>
            <person name="De Vries R.P."/>
            <person name="Sukno S.A."/>
            <person name="Thon M.R."/>
        </authorList>
    </citation>
    <scope>NUCLEOTIDE SEQUENCE</scope>
    <source>
        <strain evidence="1">CBS 125086</strain>
    </source>
</reference>
<sequence>MLQPACDQCQCIRTLRRGGGGGLPGAWHPLFHATQGRLERHLQRAFGCSTHPSVPAVIMDGTPITNDDRRQHSCFVTRCRVNAVTEATYLDTKGIPIRHASLHCPPFDSKKESSWKQQLLERGLSHSLTFRRSLESRGRGPASPVALVPPAHACTEGRIRLQMTPSNKT</sequence>
<name>A0AAD8PTN4_9PEZI</name>
<organism evidence="1 2">
    <name type="scientific">Colletotrichum navitas</name>
    <dbReference type="NCBI Taxonomy" id="681940"/>
    <lineage>
        <taxon>Eukaryota</taxon>
        <taxon>Fungi</taxon>
        <taxon>Dikarya</taxon>
        <taxon>Ascomycota</taxon>
        <taxon>Pezizomycotina</taxon>
        <taxon>Sordariomycetes</taxon>
        <taxon>Hypocreomycetidae</taxon>
        <taxon>Glomerellales</taxon>
        <taxon>Glomerellaceae</taxon>
        <taxon>Colletotrichum</taxon>
        <taxon>Colletotrichum graminicola species complex</taxon>
    </lineage>
</organism>
<dbReference type="AlphaFoldDB" id="A0AAD8PTN4"/>
<keyword evidence="2" id="KW-1185">Reference proteome</keyword>
<gene>
    <name evidence="1" type="ORF">LY79DRAFT_303496</name>
</gene>
<evidence type="ECO:0000313" key="1">
    <source>
        <dbReference type="EMBL" id="KAK1580546.1"/>
    </source>
</evidence>
<dbReference type="RefSeq" id="XP_060411583.1">
    <property type="nucleotide sequence ID" value="XM_060552295.1"/>
</dbReference>
<dbReference type="GeneID" id="85436535"/>
<accession>A0AAD8PTN4</accession>
<comment type="caution">
    <text evidence="1">The sequence shown here is derived from an EMBL/GenBank/DDBJ whole genome shotgun (WGS) entry which is preliminary data.</text>
</comment>
<dbReference type="EMBL" id="JAHLJV010000054">
    <property type="protein sequence ID" value="KAK1580546.1"/>
    <property type="molecule type" value="Genomic_DNA"/>
</dbReference>
<protein>
    <submittedName>
        <fullName evidence="1">Uncharacterized protein</fullName>
    </submittedName>
</protein>